<name>A0A0C9TRF1_PAXIN</name>
<proteinExistence type="predicted"/>
<dbReference type="Proteomes" id="UP000053647">
    <property type="component" value="Unassembled WGS sequence"/>
</dbReference>
<keyword evidence="3" id="KW-1185">Reference proteome</keyword>
<dbReference type="Pfam" id="PF07727">
    <property type="entry name" value="RVT_2"/>
    <property type="match status" value="1"/>
</dbReference>
<feature type="domain" description="Reverse transcriptase Ty1/copia-type" evidence="1">
    <location>
        <begin position="24"/>
        <end position="72"/>
    </location>
</feature>
<evidence type="ECO:0000259" key="1">
    <source>
        <dbReference type="Pfam" id="PF07727"/>
    </source>
</evidence>
<dbReference type="OrthoDB" id="2671057at2759"/>
<dbReference type="InterPro" id="IPR013103">
    <property type="entry name" value="RVT_2"/>
</dbReference>
<dbReference type="EMBL" id="KN819407">
    <property type="protein sequence ID" value="KIJ10392.1"/>
    <property type="molecule type" value="Genomic_DNA"/>
</dbReference>
<evidence type="ECO:0000313" key="2">
    <source>
        <dbReference type="EMBL" id="KIJ10392.1"/>
    </source>
</evidence>
<feature type="non-terminal residue" evidence="2">
    <location>
        <position position="1"/>
    </location>
</feature>
<sequence>LQCDADYAVFIYDHVTVEGVHVICIIAWHVDDGLASSNNHKFLDWVKKQIADHFGLSDLGPVTKYLGVDIKRD</sequence>
<dbReference type="HOGENOM" id="CLU_176477_0_0_1"/>
<reference evidence="3" key="2">
    <citation type="submission" date="2015-01" db="EMBL/GenBank/DDBJ databases">
        <title>Evolutionary Origins and Diversification of the Mycorrhizal Mutualists.</title>
        <authorList>
            <consortium name="DOE Joint Genome Institute"/>
            <consortium name="Mycorrhizal Genomics Consortium"/>
            <person name="Kohler A."/>
            <person name="Kuo A."/>
            <person name="Nagy L.G."/>
            <person name="Floudas D."/>
            <person name="Copeland A."/>
            <person name="Barry K.W."/>
            <person name="Cichocki N."/>
            <person name="Veneault-Fourrey C."/>
            <person name="LaButti K."/>
            <person name="Lindquist E.A."/>
            <person name="Lipzen A."/>
            <person name="Lundell T."/>
            <person name="Morin E."/>
            <person name="Murat C."/>
            <person name="Riley R."/>
            <person name="Ohm R."/>
            <person name="Sun H."/>
            <person name="Tunlid A."/>
            <person name="Henrissat B."/>
            <person name="Grigoriev I.V."/>
            <person name="Hibbett D.S."/>
            <person name="Martin F."/>
        </authorList>
    </citation>
    <scope>NUCLEOTIDE SEQUENCE [LARGE SCALE GENOMIC DNA]</scope>
    <source>
        <strain evidence="3">ATCC 200175</strain>
    </source>
</reference>
<evidence type="ECO:0000313" key="3">
    <source>
        <dbReference type="Proteomes" id="UP000053647"/>
    </source>
</evidence>
<organism evidence="2 3">
    <name type="scientific">Paxillus involutus ATCC 200175</name>
    <dbReference type="NCBI Taxonomy" id="664439"/>
    <lineage>
        <taxon>Eukaryota</taxon>
        <taxon>Fungi</taxon>
        <taxon>Dikarya</taxon>
        <taxon>Basidiomycota</taxon>
        <taxon>Agaricomycotina</taxon>
        <taxon>Agaricomycetes</taxon>
        <taxon>Agaricomycetidae</taxon>
        <taxon>Boletales</taxon>
        <taxon>Paxilineae</taxon>
        <taxon>Paxillaceae</taxon>
        <taxon>Paxillus</taxon>
    </lineage>
</organism>
<gene>
    <name evidence="2" type="ORF">PAXINDRAFT_41211</name>
</gene>
<reference evidence="2 3" key="1">
    <citation type="submission" date="2014-06" db="EMBL/GenBank/DDBJ databases">
        <authorList>
            <consortium name="DOE Joint Genome Institute"/>
            <person name="Kuo A."/>
            <person name="Kohler A."/>
            <person name="Nagy L.G."/>
            <person name="Floudas D."/>
            <person name="Copeland A."/>
            <person name="Barry K.W."/>
            <person name="Cichocki N."/>
            <person name="Veneault-Fourrey C."/>
            <person name="LaButti K."/>
            <person name="Lindquist E.A."/>
            <person name="Lipzen A."/>
            <person name="Lundell T."/>
            <person name="Morin E."/>
            <person name="Murat C."/>
            <person name="Sun H."/>
            <person name="Tunlid A."/>
            <person name="Henrissat B."/>
            <person name="Grigoriev I.V."/>
            <person name="Hibbett D.S."/>
            <person name="Martin F."/>
            <person name="Nordberg H.P."/>
            <person name="Cantor M.N."/>
            <person name="Hua S.X."/>
        </authorList>
    </citation>
    <scope>NUCLEOTIDE SEQUENCE [LARGE SCALE GENOMIC DNA]</scope>
    <source>
        <strain evidence="2 3">ATCC 200175</strain>
    </source>
</reference>
<accession>A0A0C9TRF1</accession>
<dbReference type="AlphaFoldDB" id="A0A0C9TRF1"/>
<protein>
    <recommendedName>
        <fullName evidence="1">Reverse transcriptase Ty1/copia-type domain-containing protein</fullName>
    </recommendedName>
</protein>
<feature type="non-terminal residue" evidence="2">
    <location>
        <position position="73"/>
    </location>
</feature>